<organism evidence="1 2">
    <name type="scientific">Limosa lapponica baueri</name>
    <dbReference type="NCBI Taxonomy" id="1758121"/>
    <lineage>
        <taxon>Eukaryota</taxon>
        <taxon>Metazoa</taxon>
        <taxon>Chordata</taxon>
        <taxon>Craniata</taxon>
        <taxon>Vertebrata</taxon>
        <taxon>Euteleostomi</taxon>
        <taxon>Archelosauria</taxon>
        <taxon>Archosauria</taxon>
        <taxon>Dinosauria</taxon>
        <taxon>Saurischia</taxon>
        <taxon>Theropoda</taxon>
        <taxon>Coelurosauria</taxon>
        <taxon>Aves</taxon>
        <taxon>Neognathae</taxon>
        <taxon>Neoaves</taxon>
        <taxon>Charadriiformes</taxon>
        <taxon>Scolopacidae</taxon>
        <taxon>Limosa</taxon>
    </lineage>
</organism>
<dbReference type="EMBL" id="KZ517259">
    <property type="protein sequence ID" value="PKU29379.1"/>
    <property type="molecule type" value="Genomic_DNA"/>
</dbReference>
<dbReference type="GO" id="GO:0005672">
    <property type="term" value="C:transcription factor TFIIA complex"/>
    <property type="evidence" value="ECO:0007669"/>
    <property type="project" value="InterPro"/>
</dbReference>
<reference evidence="2" key="2">
    <citation type="submission" date="2017-12" db="EMBL/GenBank/DDBJ databases">
        <title>Genome sequence of the Bar-tailed Godwit (Limosa lapponica baueri).</title>
        <authorList>
            <person name="Lima N.C.B."/>
            <person name="Parody-Merino A.M."/>
            <person name="Battley P.F."/>
            <person name="Fidler A.E."/>
            <person name="Prosdocimi F."/>
        </authorList>
    </citation>
    <scope>NUCLEOTIDE SEQUENCE [LARGE SCALE GENOMIC DNA]</scope>
</reference>
<keyword evidence="1" id="KW-0396">Initiation factor</keyword>
<dbReference type="GO" id="GO:0003743">
    <property type="term" value="F:translation initiation factor activity"/>
    <property type="evidence" value="ECO:0007669"/>
    <property type="project" value="UniProtKB-KW"/>
</dbReference>
<protein>
    <submittedName>
        <fullName evidence="1">Transcription initiation factor iia subunit 2</fullName>
    </submittedName>
</protein>
<dbReference type="SUPFAM" id="SSF47396">
    <property type="entry name" value="Transcription factor IIA (TFIIA), alpha-helical domain"/>
    <property type="match status" value="1"/>
</dbReference>
<keyword evidence="1" id="KW-0648">Protein biosynthesis</keyword>
<sequence>MLDEGKLPISCFWEFNSAIQRLSSQDPGLDLALREHKHEQFLWGCFSFDVDPGYCKVPSQQITPQLALQVLLQFDKAINSALAQRVRNRVNFRFMQNALLK</sequence>
<accession>A0A2I0T6F7</accession>
<dbReference type="OrthoDB" id="586585at2759"/>
<evidence type="ECO:0000313" key="2">
    <source>
        <dbReference type="Proteomes" id="UP000233556"/>
    </source>
</evidence>
<proteinExistence type="predicted"/>
<dbReference type="InterPro" id="IPR009083">
    <property type="entry name" value="TFIIA_a-hlx"/>
</dbReference>
<dbReference type="Gene3D" id="1.10.287.190">
    <property type="entry name" value="Transcription factor IIA gamma subunit, alpha-helical domain"/>
    <property type="match status" value="1"/>
</dbReference>
<gene>
    <name evidence="1" type="ORF">llap_20317</name>
</gene>
<dbReference type="Proteomes" id="UP000233556">
    <property type="component" value="Unassembled WGS sequence"/>
</dbReference>
<reference evidence="2" key="1">
    <citation type="submission" date="2017-11" db="EMBL/GenBank/DDBJ databases">
        <authorList>
            <person name="Lima N.C."/>
            <person name="Parody-Merino A.M."/>
            <person name="Battley P.F."/>
            <person name="Fidler A.E."/>
            <person name="Prosdocimi F."/>
        </authorList>
    </citation>
    <scope>NUCLEOTIDE SEQUENCE [LARGE SCALE GENOMIC DNA]</scope>
</reference>
<keyword evidence="2" id="KW-1185">Reference proteome</keyword>
<dbReference type="GO" id="GO:0006367">
    <property type="term" value="P:transcription initiation at RNA polymerase II promoter"/>
    <property type="evidence" value="ECO:0007669"/>
    <property type="project" value="InterPro"/>
</dbReference>
<evidence type="ECO:0000313" key="1">
    <source>
        <dbReference type="EMBL" id="PKU29379.1"/>
    </source>
</evidence>
<name>A0A2I0T6F7_LIMLA</name>
<dbReference type="AlphaFoldDB" id="A0A2I0T6F7"/>